<dbReference type="InterPro" id="IPR014710">
    <property type="entry name" value="RmlC-like_jellyroll"/>
</dbReference>
<evidence type="ECO:0000259" key="4">
    <source>
        <dbReference type="PROSITE" id="PS01124"/>
    </source>
</evidence>
<dbReference type="InterPro" id="IPR018062">
    <property type="entry name" value="HTH_AraC-typ_CS"/>
</dbReference>
<name>A0A8J8MIU6_9FIRM</name>
<dbReference type="InterPro" id="IPR009057">
    <property type="entry name" value="Homeodomain-like_sf"/>
</dbReference>
<evidence type="ECO:0000256" key="2">
    <source>
        <dbReference type="ARBA" id="ARBA00023125"/>
    </source>
</evidence>
<keyword evidence="3" id="KW-0804">Transcription</keyword>
<dbReference type="Gene3D" id="1.10.10.60">
    <property type="entry name" value="Homeodomain-like"/>
    <property type="match status" value="2"/>
</dbReference>
<accession>A0A8J8MIU6</accession>
<keyword evidence="2" id="KW-0238">DNA-binding</keyword>
<dbReference type="PRINTS" id="PR00032">
    <property type="entry name" value="HTHARAC"/>
</dbReference>
<organism evidence="5 6">
    <name type="scientific">Vallitalea pronyensis</name>
    <dbReference type="NCBI Taxonomy" id="1348613"/>
    <lineage>
        <taxon>Bacteria</taxon>
        <taxon>Bacillati</taxon>
        <taxon>Bacillota</taxon>
        <taxon>Clostridia</taxon>
        <taxon>Lachnospirales</taxon>
        <taxon>Vallitaleaceae</taxon>
        <taxon>Vallitalea</taxon>
    </lineage>
</organism>
<keyword evidence="1" id="KW-0805">Transcription regulation</keyword>
<dbReference type="GO" id="GO:0043565">
    <property type="term" value="F:sequence-specific DNA binding"/>
    <property type="evidence" value="ECO:0007669"/>
    <property type="project" value="InterPro"/>
</dbReference>
<dbReference type="Proteomes" id="UP000683246">
    <property type="component" value="Chromosome"/>
</dbReference>
<evidence type="ECO:0000256" key="3">
    <source>
        <dbReference type="ARBA" id="ARBA00023163"/>
    </source>
</evidence>
<dbReference type="PANTHER" id="PTHR43280">
    <property type="entry name" value="ARAC-FAMILY TRANSCRIPTIONAL REGULATOR"/>
    <property type="match status" value="1"/>
</dbReference>
<proteinExistence type="predicted"/>
<dbReference type="Pfam" id="PF12833">
    <property type="entry name" value="HTH_18"/>
    <property type="match status" value="1"/>
</dbReference>
<gene>
    <name evidence="5" type="ORF">HZI73_09025</name>
</gene>
<dbReference type="EMBL" id="CP058649">
    <property type="protein sequence ID" value="QUI22434.1"/>
    <property type="molecule type" value="Genomic_DNA"/>
</dbReference>
<dbReference type="InterPro" id="IPR020449">
    <property type="entry name" value="Tscrpt_reg_AraC-type_HTH"/>
</dbReference>
<dbReference type="PROSITE" id="PS01124">
    <property type="entry name" value="HTH_ARAC_FAMILY_2"/>
    <property type="match status" value="1"/>
</dbReference>
<dbReference type="Gene3D" id="2.60.120.10">
    <property type="entry name" value="Jelly Rolls"/>
    <property type="match status" value="1"/>
</dbReference>
<evidence type="ECO:0000313" key="6">
    <source>
        <dbReference type="Proteomes" id="UP000683246"/>
    </source>
</evidence>
<dbReference type="PANTHER" id="PTHR43280:SF2">
    <property type="entry name" value="HTH-TYPE TRANSCRIPTIONAL REGULATOR EXSA"/>
    <property type="match status" value="1"/>
</dbReference>
<dbReference type="KEGG" id="vpy:HZI73_09025"/>
<dbReference type="InterPro" id="IPR018060">
    <property type="entry name" value="HTH_AraC"/>
</dbReference>
<protein>
    <submittedName>
        <fullName evidence="5">Helix-turn-helix transcriptional regulator</fullName>
    </submittedName>
</protein>
<dbReference type="RefSeq" id="WP_212697920.1">
    <property type="nucleotide sequence ID" value="NZ_CP058649.1"/>
</dbReference>
<keyword evidence="6" id="KW-1185">Reference proteome</keyword>
<evidence type="ECO:0000256" key="1">
    <source>
        <dbReference type="ARBA" id="ARBA00023015"/>
    </source>
</evidence>
<evidence type="ECO:0000313" key="5">
    <source>
        <dbReference type="EMBL" id="QUI22434.1"/>
    </source>
</evidence>
<dbReference type="SUPFAM" id="SSF51215">
    <property type="entry name" value="Regulatory protein AraC"/>
    <property type="match status" value="1"/>
</dbReference>
<feature type="domain" description="HTH araC/xylS-type" evidence="4">
    <location>
        <begin position="173"/>
        <end position="271"/>
    </location>
</feature>
<sequence length="275" mass="32623">MDDLNVKLICGGFNRCLPKWSMKYITNEHDYKLYFPVEGEASIRVDGTTYTLKPGHVYFINAHKLQAQLCSSYLSVYWLHFIPHGLMLNKYLEHLAPVYIWEKDKSLLRDMDYTCIPKLFHGDLKPPYNTHETAPIGLTCYVTSLLLLCISDMIKAQQKKIDNMTYHHYDKLKPAIDFMHDNYHKNLKLEEIAGKTFLNPIYFLRLFKQNFKITPHQYLLKKRLDEACRMLRRTHYSISDISQRLGFCNQFYFSKTFKRHFGKTPSEYRQSKPIP</sequence>
<dbReference type="GO" id="GO:0003700">
    <property type="term" value="F:DNA-binding transcription factor activity"/>
    <property type="evidence" value="ECO:0007669"/>
    <property type="project" value="InterPro"/>
</dbReference>
<dbReference type="PROSITE" id="PS00041">
    <property type="entry name" value="HTH_ARAC_FAMILY_1"/>
    <property type="match status" value="1"/>
</dbReference>
<dbReference type="AlphaFoldDB" id="A0A8J8MIU6"/>
<dbReference type="SMART" id="SM00342">
    <property type="entry name" value="HTH_ARAC"/>
    <property type="match status" value="1"/>
</dbReference>
<dbReference type="SUPFAM" id="SSF46689">
    <property type="entry name" value="Homeodomain-like"/>
    <property type="match status" value="2"/>
</dbReference>
<reference evidence="5" key="1">
    <citation type="submission" date="2020-07" db="EMBL/GenBank/DDBJ databases">
        <title>Vallitalea pronyensis genome.</title>
        <authorList>
            <person name="Postec A."/>
        </authorList>
    </citation>
    <scope>NUCLEOTIDE SEQUENCE</scope>
    <source>
        <strain evidence="5">FatNI3</strain>
    </source>
</reference>
<dbReference type="InterPro" id="IPR037923">
    <property type="entry name" value="HTH-like"/>
</dbReference>